<dbReference type="PROSITE" id="PS51318">
    <property type="entry name" value="TAT"/>
    <property type="match status" value="1"/>
</dbReference>
<dbReference type="GO" id="GO:0019646">
    <property type="term" value="P:aerobic electron transport chain"/>
    <property type="evidence" value="ECO:0007669"/>
    <property type="project" value="InterPro"/>
</dbReference>
<sequence length="160" mass="17126">MANTRRRFLRLVGAAGLGGIAGCVGGDGGGGATPTATEVADEEDDHEEERPEGVSEEEFEHGPVPEPYRTALSQAEERRDPDQLARKEDVSFQEAEAAVEAGSAEPGEDCGNCAEYIPDKNGDGFGACAKVEGYVDPADWCVLWESIEEHEAEHEDDESD</sequence>
<feature type="region of interest" description="Disordered" evidence="7">
    <location>
        <begin position="20"/>
        <end position="109"/>
    </location>
</feature>
<dbReference type="AlphaFoldDB" id="A0A3G8R0J2"/>
<dbReference type="InterPro" id="IPR006311">
    <property type="entry name" value="TAT_signal"/>
</dbReference>
<evidence type="ECO:0000313" key="9">
    <source>
        <dbReference type="EMBL" id="AZH27257.1"/>
    </source>
</evidence>
<dbReference type="Gene3D" id="4.10.490.10">
    <property type="entry name" value="High potential iron-sulphur protein"/>
    <property type="match status" value="1"/>
</dbReference>
<keyword evidence="5" id="KW-0408">Iron</keyword>
<evidence type="ECO:0000256" key="3">
    <source>
        <dbReference type="ARBA" id="ARBA00022723"/>
    </source>
</evidence>
<evidence type="ECO:0000259" key="8">
    <source>
        <dbReference type="PROSITE" id="PS51373"/>
    </source>
</evidence>
<dbReference type="InterPro" id="IPR000170">
    <property type="entry name" value="High_potential_FeS_prot"/>
</dbReference>
<keyword evidence="10" id="KW-1185">Reference proteome</keyword>
<keyword evidence="1" id="KW-0813">Transport</keyword>
<evidence type="ECO:0000256" key="7">
    <source>
        <dbReference type="SAM" id="MobiDB-lite"/>
    </source>
</evidence>
<feature type="domain" description="High potential iron-sulfur proteins family profile" evidence="8">
    <location>
        <begin position="73"/>
        <end position="149"/>
    </location>
</feature>
<evidence type="ECO:0000313" key="10">
    <source>
        <dbReference type="Proteomes" id="UP000282007"/>
    </source>
</evidence>
<dbReference type="InterPro" id="IPR036369">
    <property type="entry name" value="HIPIP_sf"/>
</dbReference>
<dbReference type="EMBL" id="CP034145">
    <property type="protein sequence ID" value="AZH27257.1"/>
    <property type="molecule type" value="Genomic_DNA"/>
</dbReference>
<dbReference type="GO" id="GO:0046872">
    <property type="term" value="F:metal ion binding"/>
    <property type="evidence" value="ECO:0007669"/>
    <property type="project" value="UniProtKB-KW"/>
</dbReference>
<name>A0A3G8R0J2_9EURY</name>
<feature type="compositionally biased region" description="Gly residues" evidence="7">
    <location>
        <begin position="20"/>
        <end position="32"/>
    </location>
</feature>
<evidence type="ECO:0000256" key="2">
    <source>
        <dbReference type="ARBA" id="ARBA00022485"/>
    </source>
</evidence>
<keyword evidence="3" id="KW-0479">Metal-binding</keyword>
<dbReference type="KEGG" id="haer:DU502_16050"/>
<proteinExistence type="predicted"/>
<dbReference type="PROSITE" id="PS51373">
    <property type="entry name" value="HIPIP"/>
    <property type="match status" value="1"/>
</dbReference>
<evidence type="ECO:0000256" key="4">
    <source>
        <dbReference type="ARBA" id="ARBA00022982"/>
    </source>
</evidence>
<dbReference type="OrthoDB" id="183484at2157"/>
<keyword evidence="4" id="KW-0249">Electron transport</keyword>
<dbReference type="Proteomes" id="UP000282007">
    <property type="component" value="Chromosome"/>
</dbReference>
<organism evidence="9 10">
    <name type="scientific">Haloplanus aerogenes</name>
    <dbReference type="NCBI Taxonomy" id="660522"/>
    <lineage>
        <taxon>Archaea</taxon>
        <taxon>Methanobacteriati</taxon>
        <taxon>Methanobacteriota</taxon>
        <taxon>Stenosarchaea group</taxon>
        <taxon>Halobacteria</taxon>
        <taxon>Halobacteriales</taxon>
        <taxon>Haloferacaceae</taxon>
        <taxon>Haloplanus</taxon>
    </lineage>
</organism>
<feature type="compositionally biased region" description="Basic and acidic residues" evidence="7">
    <location>
        <begin position="75"/>
        <end position="90"/>
    </location>
</feature>
<feature type="compositionally biased region" description="Low complexity" evidence="7">
    <location>
        <begin position="94"/>
        <end position="105"/>
    </location>
</feature>
<dbReference type="PROSITE" id="PS51257">
    <property type="entry name" value="PROKAR_LIPOPROTEIN"/>
    <property type="match status" value="1"/>
</dbReference>
<dbReference type="GO" id="GO:0051539">
    <property type="term" value="F:4 iron, 4 sulfur cluster binding"/>
    <property type="evidence" value="ECO:0007669"/>
    <property type="project" value="UniProtKB-KW"/>
</dbReference>
<protein>
    <recommendedName>
        <fullName evidence="8">High potential iron-sulfur proteins family profile domain-containing protein</fullName>
    </recommendedName>
</protein>
<evidence type="ECO:0000256" key="5">
    <source>
        <dbReference type="ARBA" id="ARBA00023004"/>
    </source>
</evidence>
<dbReference type="SUPFAM" id="SSF57652">
    <property type="entry name" value="HIPIP (high potential iron protein)"/>
    <property type="match status" value="1"/>
</dbReference>
<evidence type="ECO:0000256" key="1">
    <source>
        <dbReference type="ARBA" id="ARBA00022448"/>
    </source>
</evidence>
<reference evidence="9 10" key="1">
    <citation type="submission" date="2018-07" db="EMBL/GenBank/DDBJ databases">
        <title>Genome sequences of Haloplanus aerogenes JCM 16430T.</title>
        <authorList>
            <person name="Kim Y.B."/>
            <person name="Roh S.W."/>
        </authorList>
    </citation>
    <scope>NUCLEOTIDE SEQUENCE [LARGE SCALE GENOMIC DNA]</scope>
    <source>
        <strain evidence="9 10">JCM 16430</strain>
    </source>
</reference>
<accession>A0A3G8R0J2</accession>
<keyword evidence="2" id="KW-0004">4Fe-4S</keyword>
<keyword evidence="6" id="KW-0411">Iron-sulfur</keyword>
<evidence type="ECO:0000256" key="6">
    <source>
        <dbReference type="ARBA" id="ARBA00023014"/>
    </source>
</evidence>
<gene>
    <name evidence="9" type="ORF">DU502_16050</name>
</gene>
<dbReference type="GO" id="GO:0009055">
    <property type="term" value="F:electron transfer activity"/>
    <property type="evidence" value="ECO:0007669"/>
    <property type="project" value="InterPro"/>
</dbReference>